<sequence length="268" mass="30387">MSLLAIFSLFGCDNAANTATICKNNPELCDDLHRDSWCRYERADLIQKRYALKNTPSPSGKQVYQHLINLENYSKCIELAAGVQHILHPERTNDRVRAFGISAQNLEQLRDTTKGDPDLYLSYYHWIRLNDQAALSRVVNALHAGKIEDVEILASLASYYQKSDLNKAKALYLQLLDRTDPDTFNPDWLLGLASIYHQQNDLEKTYLFSKANVLMTRNTASDAKMNALIKGNQQLAKFLDEQASTLVEHLENGDYASSEIRNQLNTSS</sequence>
<protein>
    <submittedName>
        <fullName evidence="1">DUF2989 domain-containing protein</fullName>
    </submittedName>
</protein>
<reference evidence="1 2" key="1">
    <citation type="submission" date="2019-12" db="EMBL/GenBank/DDBJ databases">
        <title>Shewanella insulae sp. nov., isolated from a tidal flat.</title>
        <authorList>
            <person name="Yoon J.-H."/>
        </authorList>
    </citation>
    <scope>NUCLEOTIDE SEQUENCE [LARGE SCALE GENOMIC DNA]</scope>
    <source>
        <strain evidence="1 2">JBTF-M18</strain>
    </source>
</reference>
<gene>
    <name evidence="1" type="ORF">GNT65_01620</name>
</gene>
<dbReference type="InterPro" id="IPR021372">
    <property type="entry name" value="DUF2989"/>
</dbReference>
<evidence type="ECO:0000313" key="1">
    <source>
        <dbReference type="EMBL" id="MXR67383.1"/>
    </source>
</evidence>
<name>A0A6L7HTC3_9GAMM</name>
<dbReference type="RefSeq" id="WP_160793636.1">
    <property type="nucleotide sequence ID" value="NZ_CANMWR010000033.1"/>
</dbReference>
<dbReference type="Proteomes" id="UP000474778">
    <property type="component" value="Unassembled WGS sequence"/>
</dbReference>
<dbReference type="Pfam" id="PF11207">
    <property type="entry name" value="DUF2989"/>
    <property type="match status" value="1"/>
</dbReference>
<dbReference type="AlphaFoldDB" id="A0A6L7HTC3"/>
<keyword evidence="2" id="KW-1185">Reference proteome</keyword>
<dbReference type="EMBL" id="WRPA01000001">
    <property type="protein sequence ID" value="MXR67383.1"/>
    <property type="molecule type" value="Genomic_DNA"/>
</dbReference>
<organism evidence="1 2">
    <name type="scientific">Shewanella insulae</name>
    <dbReference type="NCBI Taxonomy" id="2681496"/>
    <lineage>
        <taxon>Bacteria</taxon>
        <taxon>Pseudomonadati</taxon>
        <taxon>Pseudomonadota</taxon>
        <taxon>Gammaproteobacteria</taxon>
        <taxon>Alteromonadales</taxon>
        <taxon>Shewanellaceae</taxon>
        <taxon>Shewanella</taxon>
    </lineage>
</organism>
<proteinExistence type="predicted"/>
<evidence type="ECO:0000313" key="2">
    <source>
        <dbReference type="Proteomes" id="UP000474778"/>
    </source>
</evidence>
<comment type="caution">
    <text evidence="1">The sequence shown here is derived from an EMBL/GenBank/DDBJ whole genome shotgun (WGS) entry which is preliminary data.</text>
</comment>
<accession>A0A6L7HTC3</accession>